<dbReference type="Proteomes" id="UP000004198">
    <property type="component" value="Unassembled WGS sequence"/>
</dbReference>
<accession>C6PRP6</accession>
<reference evidence="1 2" key="1">
    <citation type="submission" date="2009-06" db="EMBL/GenBank/DDBJ databases">
        <title>The draft genome of Clostridium carboxidivorans P7.</title>
        <authorList>
            <consortium name="US DOE Joint Genome Institute (JGI-PGF)"/>
            <person name="Lucas S."/>
            <person name="Copeland A."/>
            <person name="Lapidus A."/>
            <person name="Glavina del Rio T."/>
            <person name="Tice H."/>
            <person name="Bruce D."/>
            <person name="Goodwin L."/>
            <person name="Pitluck S."/>
            <person name="Larimer F."/>
            <person name="Land M.L."/>
            <person name="Hauser L."/>
            <person name="Hemme C.L."/>
        </authorList>
    </citation>
    <scope>NUCLEOTIDE SEQUENCE [LARGE SCALE GENOMIC DNA]</scope>
    <source>
        <strain evidence="1 2">P7</strain>
    </source>
</reference>
<gene>
    <name evidence="1" type="ORF">CcarbDRAFT_1463</name>
</gene>
<organism evidence="1 2">
    <name type="scientific">Clostridium carboxidivorans P7</name>
    <dbReference type="NCBI Taxonomy" id="536227"/>
    <lineage>
        <taxon>Bacteria</taxon>
        <taxon>Bacillati</taxon>
        <taxon>Bacillota</taxon>
        <taxon>Clostridia</taxon>
        <taxon>Eubacteriales</taxon>
        <taxon>Clostridiaceae</taxon>
        <taxon>Clostridium</taxon>
    </lineage>
</organism>
<evidence type="ECO:0000313" key="2">
    <source>
        <dbReference type="Proteomes" id="UP000004198"/>
    </source>
</evidence>
<dbReference type="RefSeq" id="WP_007060348.1">
    <property type="nucleotide sequence ID" value="NZ_ACVI01000018.1"/>
</dbReference>
<sequence>MEIAAAKLIRKTPREIFVSKQNFNVNYNLDMEHLYEINHQDLEKWRIKCFKYGKELDKFEKLDELYKIKNIILT</sequence>
<name>C6PRP6_9CLOT</name>
<dbReference type="EMBL" id="ACVI01000018">
    <property type="protein sequence ID" value="EET88089.1"/>
    <property type="molecule type" value="Genomic_DNA"/>
</dbReference>
<dbReference type="AlphaFoldDB" id="C6PRP6"/>
<evidence type="ECO:0000313" key="1">
    <source>
        <dbReference type="EMBL" id="EET88089.1"/>
    </source>
</evidence>
<protein>
    <submittedName>
        <fullName evidence="1">Uncharacterized protein</fullName>
    </submittedName>
</protein>
<proteinExistence type="predicted"/>
<keyword evidence="2" id="KW-1185">Reference proteome</keyword>
<comment type="caution">
    <text evidence="1">The sequence shown here is derived from an EMBL/GenBank/DDBJ whole genome shotgun (WGS) entry which is preliminary data.</text>
</comment>